<evidence type="ECO:0000313" key="1">
    <source>
        <dbReference type="EMBL" id="JAH36107.1"/>
    </source>
</evidence>
<dbReference type="EMBL" id="GBXM01072470">
    <property type="protein sequence ID" value="JAH36107.1"/>
    <property type="molecule type" value="Transcribed_RNA"/>
</dbReference>
<name>A0A0E9S4G2_ANGAN</name>
<reference evidence="1" key="1">
    <citation type="submission" date="2014-11" db="EMBL/GenBank/DDBJ databases">
        <authorList>
            <person name="Amaro Gonzalez C."/>
        </authorList>
    </citation>
    <scope>NUCLEOTIDE SEQUENCE</scope>
</reference>
<organism evidence="1">
    <name type="scientific">Anguilla anguilla</name>
    <name type="common">European freshwater eel</name>
    <name type="synonym">Muraena anguilla</name>
    <dbReference type="NCBI Taxonomy" id="7936"/>
    <lineage>
        <taxon>Eukaryota</taxon>
        <taxon>Metazoa</taxon>
        <taxon>Chordata</taxon>
        <taxon>Craniata</taxon>
        <taxon>Vertebrata</taxon>
        <taxon>Euteleostomi</taxon>
        <taxon>Actinopterygii</taxon>
        <taxon>Neopterygii</taxon>
        <taxon>Teleostei</taxon>
        <taxon>Anguilliformes</taxon>
        <taxon>Anguillidae</taxon>
        <taxon>Anguilla</taxon>
    </lineage>
</organism>
<accession>A0A0E9S4G2</accession>
<reference evidence="1" key="2">
    <citation type="journal article" date="2015" name="Fish Shellfish Immunol.">
        <title>Early steps in the European eel (Anguilla anguilla)-Vibrio vulnificus interaction in the gills: Role of the RtxA13 toxin.</title>
        <authorList>
            <person name="Callol A."/>
            <person name="Pajuelo D."/>
            <person name="Ebbesson L."/>
            <person name="Teles M."/>
            <person name="MacKenzie S."/>
            <person name="Amaro C."/>
        </authorList>
    </citation>
    <scope>NUCLEOTIDE SEQUENCE</scope>
</reference>
<protein>
    <submittedName>
        <fullName evidence="1">Uncharacterized protein</fullName>
    </submittedName>
</protein>
<proteinExistence type="predicted"/>
<sequence length="24" mass="2557">MLVTTSRPRICLKASSSGQEAGYT</sequence>
<dbReference type="AlphaFoldDB" id="A0A0E9S4G2"/>